<dbReference type="RefSeq" id="WP_055150574.1">
    <property type="nucleotide sequence ID" value="NZ_CYZU01000003.1"/>
</dbReference>
<evidence type="ECO:0000313" key="1">
    <source>
        <dbReference type="EMBL" id="CUN76858.1"/>
    </source>
</evidence>
<proteinExistence type="predicted"/>
<dbReference type="AlphaFoldDB" id="A0A173ZNR1"/>
<organism evidence="1 2">
    <name type="scientific">Faecalicatena contorta</name>
    <dbReference type="NCBI Taxonomy" id="39482"/>
    <lineage>
        <taxon>Bacteria</taxon>
        <taxon>Bacillati</taxon>
        <taxon>Bacillota</taxon>
        <taxon>Clostridia</taxon>
        <taxon>Lachnospirales</taxon>
        <taxon>Lachnospiraceae</taxon>
        <taxon>Faecalicatena</taxon>
    </lineage>
</organism>
<protein>
    <submittedName>
        <fullName evidence="1">Protein of uncharacterized function (DUF1703)</fullName>
    </submittedName>
</protein>
<dbReference type="GO" id="GO:0003676">
    <property type="term" value="F:nucleic acid binding"/>
    <property type="evidence" value="ECO:0007669"/>
    <property type="project" value="InterPro"/>
</dbReference>
<dbReference type="Gene3D" id="3.40.1350.10">
    <property type="match status" value="1"/>
</dbReference>
<dbReference type="InterPro" id="IPR011856">
    <property type="entry name" value="tRNA_endonuc-like_dom_sf"/>
</dbReference>
<reference evidence="1 2" key="1">
    <citation type="submission" date="2015-09" db="EMBL/GenBank/DDBJ databases">
        <authorList>
            <consortium name="Pathogen Informatics"/>
        </authorList>
    </citation>
    <scope>NUCLEOTIDE SEQUENCE [LARGE SCALE GENOMIC DNA]</scope>
    <source>
        <strain evidence="1 2">2789STDY5834876</strain>
    </source>
</reference>
<dbReference type="EMBL" id="CYZU01000003">
    <property type="protein sequence ID" value="CUN76858.1"/>
    <property type="molecule type" value="Genomic_DNA"/>
</dbReference>
<dbReference type="Pfam" id="PF08011">
    <property type="entry name" value="PDDEXK_9"/>
    <property type="match status" value="1"/>
</dbReference>
<dbReference type="InterPro" id="IPR012547">
    <property type="entry name" value="PDDEXK_9"/>
</dbReference>
<dbReference type="OrthoDB" id="2058879at2"/>
<evidence type="ECO:0000313" key="2">
    <source>
        <dbReference type="Proteomes" id="UP000095544"/>
    </source>
</evidence>
<sequence>MGEVKQIVDGSKEMLDATLSCDGLKVAAMLEKIHDREIPFLEYNDENALACFITLSYLYARKDYRIEREAKSGKGYCDYLFIPKKKGRTAIILELKVDDTPENAICQIKQKNYMQKVEESSEILLVRISYDKKVKRHQCLIEKYTTK</sequence>
<name>A0A173ZNR1_9FIRM</name>
<dbReference type="STRING" id="39482.ERS852491_00448"/>
<accession>A0A173ZNR1</accession>
<dbReference type="Proteomes" id="UP000095544">
    <property type="component" value="Unassembled WGS sequence"/>
</dbReference>
<gene>
    <name evidence="1" type="ORF">ERS852491_00448</name>
</gene>